<comment type="caution">
    <text evidence="1">The sequence shown here is derived from an EMBL/GenBank/DDBJ whole genome shotgun (WGS) entry which is preliminary data.</text>
</comment>
<feature type="non-terminal residue" evidence="1">
    <location>
        <position position="77"/>
    </location>
</feature>
<dbReference type="Proteomes" id="UP000708208">
    <property type="component" value="Unassembled WGS sequence"/>
</dbReference>
<keyword evidence="2" id="KW-1185">Reference proteome</keyword>
<reference evidence="1" key="1">
    <citation type="submission" date="2021-06" db="EMBL/GenBank/DDBJ databases">
        <authorList>
            <person name="Hodson N. C."/>
            <person name="Mongue J. A."/>
            <person name="Jaron S. K."/>
        </authorList>
    </citation>
    <scope>NUCLEOTIDE SEQUENCE</scope>
</reference>
<proteinExistence type="predicted"/>
<accession>A0A8J2NIZ0</accession>
<name>A0A8J2NIZ0_9HEXA</name>
<dbReference type="AlphaFoldDB" id="A0A8J2NIZ0"/>
<dbReference type="EMBL" id="CAJVCH010023960">
    <property type="protein sequence ID" value="CAG7695881.1"/>
    <property type="molecule type" value="Genomic_DNA"/>
</dbReference>
<organism evidence="1 2">
    <name type="scientific">Allacma fusca</name>
    <dbReference type="NCBI Taxonomy" id="39272"/>
    <lineage>
        <taxon>Eukaryota</taxon>
        <taxon>Metazoa</taxon>
        <taxon>Ecdysozoa</taxon>
        <taxon>Arthropoda</taxon>
        <taxon>Hexapoda</taxon>
        <taxon>Collembola</taxon>
        <taxon>Symphypleona</taxon>
        <taxon>Sminthuridae</taxon>
        <taxon>Allacma</taxon>
    </lineage>
</organism>
<protein>
    <submittedName>
        <fullName evidence="1">Uncharacterized protein</fullName>
    </submittedName>
</protein>
<sequence length="77" mass="8876">QTQDVEENSDEECSDSAKLHTNMSKLWHQIPKIIKEIQDSIPSKRKVKAKDRIIRPKDRCKPGSSEGSWVYCTSCRT</sequence>
<evidence type="ECO:0000313" key="1">
    <source>
        <dbReference type="EMBL" id="CAG7695881.1"/>
    </source>
</evidence>
<gene>
    <name evidence="1" type="ORF">AFUS01_LOCUS3896</name>
</gene>
<evidence type="ECO:0000313" key="2">
    <source>
        <dbReference type="Proteomes" id="UP000708208"/>
    </source>
</evidence>